<dbReference type="STRING" id="857340.A0A086SZD6"/>
<dbReference type="SMART" id="SM00721">
    <property type="entry name" value="BAR"/>
    <property type="match status" value="1"/>
</dbReference>
<organism evidence="3 4">
    <name type="scientific">Hapsidospora chrysogenum (strain ATCC 11550 / CBS 779.69 / DSM 880 / IAM 14645 / JCM 23072 / IMI 49137)</name>
    <name type="common">Acremonium chrysogenum</name>
    <dbReference type="NCBI Taxonomy" id="857340"/>
    <lineage>
        <taxon>Eukaryota</taxon>
        <taxon>Fungi</taxon>
        <taxon>Dikarya</taxon>
        <taxon>Ascomycota</taxon>
        <taxon>Pezizomycotina</taxon>
        <taxon>Sordariomycetes</taxon>
        <taxon>Hypocreomycetidae</taxon>
        <taxon>Hypocreales</taxon>
        <taxon>Bionectriaceae</taxon>
        <taxon>Hapsidospora</taxon>
    </lineage>
</organism>
<dbReference type="GO" id="GO:0005737">
    <property type="term" value="C:cytoplasm"/>
    <property type="evidence" value="ECO:0007669"/>
    <property type="project" value="InterPro"/>
</dbReference>
<feature type="region of interest" description="Disordered" evidence="1">
    <location>
        <begin position="226"/>
        <end position="415"/>
    </location>
</feature>
<feature type="compositionally biased region" description="Polar residues" evidence="1">
    <location>
        <begin position="368"/>
        <end position="382"/>
    </location>
</feature>
<dbReference type="HOGENOM" id="CLU_034817_1_0_1"/>
<evidence type="ECO:0000313" key="3">
    <source>
        <dbReference type="EMBL" id="KFH42468.1"/>
    </source>
</evidence>
<dbReference type="AlphaFoldDB" id="A0A086SZD6"/>
<dbReference type="InterPro" id="IPR004148">
    <property type="entry name" value="BAR_dom"/>
</dbReference>
<dbReference type="PROSITE" id="PS51021">
    <property type="entry name" value="BAR"/>
    <property type="match status" value="1"/>
</dbReference>
<evidence type="ECO:0000256" key="1">
    <source>
        <dbReference type="SAM" id="MobiDB-lite"/>
    </source>
</evidence>
<sequence>MHLTKKFDRAFQWAGEKMGSEARTSHGDEFKALEGEMTLRHQGLERLQKSMSTYVRWLGRRCDSLEDRDRATPMAYFGRTMATHGEEFDAHSELGNSLVAIGQANERIAVYQESMTEQANGTWAESLERSSAMMKEYQASRKKLENRRLAFDASTAKLAKARRDDFRIEEEVRTNKAKFEESSEDVFRRMQDIKEAEADSVAALNDFLDAELDYYERCAEELRRARETLSGPHGGAVRYGHSSPPRVQPTRPAARSRSNTARSWQDPRPNAVYEEPEHEPAAPRLRNAQSGFRAPPPPPPPQSSRPPMARSSTMEGRHLPRSTAPPPLPLTRVRTDGTAYGGRDDVFADDASTASGSGSPDMGERSLSPATSYGSLNRSTTALGAKKAPPPPPPVNRAKKPAPPPVPARKDHLGY</sequence>
<evidence type="ECO:0000313" key="4">
    <source>
        <dbReference type="Proteomes" id="UP000029964"/>
    </source>
</evidence>
<proteinExistence type="predicted"/>
<name>A0A086SZD6_HAPC1</name>
<feature type="domain" description="BAR" evidence="2">
    <location>
        <begin position="15"/>
        <end position="238"/>
    </location>
</feature>
<dbReference type="Proteomes" id="UP000029964">
    <property type="component" value="Unassembled WGS sequence"/>
</dbReference>
<feature type="compositionally biased region" description="Pro residues" evidence="1">
    <location>
        <begin position="294"/>
        <end position="304"/>
    </location>
</feature>
<feature type="compositionally biased region" description="Low complexity" evidence="1">
    <location>
        <begin position="349"/>
        <end position="359"/>
    </location>
</feature>
<dbReference type="OrthoDB" id="14167at2759"/>
<accession>A0A086SZD6</accession>
<dbReference type="SUPFAM" id="SSF103657">
    <property type="entry name" value="BAR/IMD domain-like"/>
    <property type="match status" value="1"/>
</dbReference>
<feature type="compositionally biased region" description="Pro residues" evidence="1">
    <location>
        <begin position="388"/>
        <end position="407"/>
    </location>
</feature>
<keyword evidence="4" id="KW-1185">Reference proteome</keyword>
<dbReference type="InterPro" id="IPR027267">
    <property type="entry name" value="AH/BAR_dom_sf"/>
</dbReference>
<evidence type="ECO:0000259" key="2">
    <source>
        <dbReference type="PROSITE" id="PS51021"/>
    </source>
</evidence>
<gene>
    <name evidence="3" type="ORF">ACRE_068050</name>
</gene>
<dbReference type="Gene3D" id="1.20.1270.60">
    <property type="entry name" value="Arfaptin homology (AH) domain/BAR domain"/>
    <property type="match status" value="1"/>
</dbReference>
<dbReference type="Pfam" id="PF03114">
    <property type="entry name" value="BAR"/>
    <property type="match status" value="1"/>
</dbReference>
<dbReference type="EMBL" id="JPKY01000093">
    <property type="protein sequence ID" value="KFH42468.1"/>
    <property type="molecule type" value="Genomic_DNA"/>
</dbReference>
<comment type="caution">
    <text evidence="3">The sequence shown here is derived from an EMBL/GenBank/DDBJ whole genome shotgun (WGS) entry which is preliminary data.</text>
</comment>
<protein>
    <recommendedName>
        <fullName evidence="2">BAR domain-containing protein</fullName>
    </recommendedName>
</protein>
<reference evidence="4" key="1">
    <citation type="journal article" date="2014" name="Genome Announc.">
        <title>Genome sequence and annotation of Acremonium chrysogenum, producer of the beta-lactam antibiotic cephalosporin C.</title>
        <authorList>
            <person name="Terfehr D."/>
            <person name="Dahlmann T.A."/>
            <person name="Specht T."/>
            <person name="Zadra I."/>
            <person name="Kuernsteiner H."/>
            <person name="Kueck U."/>
        </authorList>
    </citation>
    <scope>NUCLEOTIDE SEQUENCE [LARGE SCALE GENOMIC DNA]</scope>
    <source>
        <strain evidence="4">ATCC 11550 / CBS 779.69 / DSM 880 / IAM 14645 / JCM 23072 / IMI 49137</strain>
    </source>
</reference>